<evidence type="ECO:0000313" key="2">
    <source>
        <dbReference type="EMBL" id="KAG2235015.1"/>
    </source>
</evidence>
<name>A0A8H7SRP4_9FUNG</name>
<keyword evidence="3" id="KW-1185">Reference proteome</keyword>
<dbReference type="Proteomes" id="UP000613177">
    <property type="component" value="Unassembled WGS sequence"/>
</dbReference>
<reference evidence="2" key="1">
    <citation type="submission" date="2021-01" db="EMBL/GenBank/DDBJ databases">
        <title>Metabolic potential, ecology and presence of endohyphal bacteria is reflected in genomic diversity of Mucoromycotina.</title>
        <authorList>
            <person name="Muszewska A."/>
            <person name="Okrasinska A."/>
            <person name="Steczkiewicz K."/>
            <person name="Drgas O."/>
            <person name="Orlowska M."/>
            <person name="Perlinska-Lenart U."/>
            <person name="Aleksandrzak-Piekarczyk T."/>
            <person name="Szatraj K."/>
            <person name="Zielenkiewicz U."/>
            <person name="Pilsyk S."/>
            <person name="Malc E."/>
            <person name="Mieczkowski P."/>
            <person name="Kruszewska J.S."/>
            <person name="Biernat P."/>
            <person name="Pawlowska J."/>
        </authorList>
    </citation>
    <scope>NUCLEOTIDE SEQUENCE</scope>
    <source>
        <strain evidence="2">WA0000018081</strain>
    </source>
</reference>
<dbReference type="EMBL" id="JAEPRE010000041">
    <property type="protein sequence ID" value="KAG2235015.1"/>
    <property type="molecule type" value="Genomic_DNA"/>
</dbReference>
<evidence type="ECO:0000313" key="3">
    <source>
        <dbReference type="Proteomes" id="UP000613177"/>
    </source>
</evidence>
<sequence>MEITDSNLIQTSGYKMKRCRNYYDQEEEEEERLIPSSNGFSLKKTPTYYQWNRTPPSCHNPPNPEKKSWEQRRTVLLKKYSAVE</sequence>
<proteinExistence type="predicted"/>
<feature type="region of interest" description="Disordered" evidence="1">
    <location>
        <begin position="52"/>
        <end position="71"/>
    </location>
</feature>
<gene>
    <name evidence="2" type="ORF">INT48_000257</name>
</gene>
<comment type="caution">
    <text evidence="2">The sequence shown here is derived from an EMBL/GenBank/DDBJ whole genome shotgun (WGS) entry which is preliminary data.</text>
</comment>
<evidence type="ECO:0000256" key="1">
    <source>
        <dbReference type="SAM" id="MobiDB-lite"/>
    </source>
</evidence>
<protein>
    <submittedName>
        <fullName evidence="2">Uncharacterized protein</fullName>
    </submittedName>
</protein>
<dbReference type="AlphaFoldDB" id="A0A8H7SRP4"/>
<organism evidence="2 3">
    <name type="scientific">Thamnidium elegans</name>
    <dbReference type="NCBI Taxonomy" id="101142"/>
    <lineage>
        <taxon>Eukaryota</taxon>
        <taxon>Fungi</taxon>
        <taxon>Fungi incertae sedis</taxon>
        <taxon>Mucoromycota</taxon>
        <taxon>Mucoromycotina</taxon>
        <taxon>Mucoromycetes</taxon>
        <taxon>Mucorales</taxon>
        <taxon>Mucorineae</taxon>
        <taxon>Mucoraceae</taxon>
        <taxon>Thamnidium</taxon>
    </lineage>
</organism>
<accession>A0A8H7SRP4</accession>